<evidence type="ECO:0000313" key="3">
    <source>
        <dbReference type="EMBL" id="CAG8586065.1"/>
    </source>
</evidence>
<dbReference type="EMBL" id="CAJVPS010003294">
    <property type="protein sequence ID" value="CAG8586065.1"/>
    <property type="molecule type" value="Genomic_DNA"/>
</dbReference>
<proteinExistence type="predicted"/>
<feature type="region of interest" description="Disordered" evidence="1">
    <location>
        <begin position="1"/>
        <end position="66"/>
    </location>
</feature>
<keyword evidence="2" id="KW-1133">Transmembrane helix</keyword>
<sequence length="227" mass="25425">IDIDQPPPYEVASSSRTQQSSSSTNNNNTNIALNVPESATVTSSSPSSTSPLSQQETSISQQQTLSTETKKQKTSCFAYFWSSFTDPYAWICVIYFLFISFPIGVFAFCWILPTLVGAIVSMLFPPLGYFFCIGVAWSWRILARIEICAVQMCVREKIPKHIIPPITKPLHPHQLPTVAATCPHQKSWLKYFTGICFDRFTCLARLFGWSADAFLYADYADCMPDDG</sequence>
<protein>
    <submittedName>
        <fullName evidence="3">10414_t:CDS:1</fullName>
    </submittedName>
</protein>
<evidence type="ECO:0000256" key="1">
    <source>
        <dbReference type="SAM" id="MobiDB-lite"/>
    </source>
</evidence>
<feature type="transmembrane region" description="Helical" evidence="2">
    <location>
        <begin position="119"/>
        <end position="139"/>
    </location>
</feature>
<evidence type="ECO:0000313" key="4">
    <source>
        <dbReference type="Proteomes" id="UP000789508"/>
    </source>
</evidence>
<keyword evidence="2" id="KW-0812">Transmembrane</keyword>
<name>A0A9N9G734_9GLOM</name>
<dbReference type="Proteomes" id="UP000789508">
    <property type="component" value="Unassembled WGS sequence"/>
</dbReference>
<feature type="transmembrane region" description="Helical" evidence="2">
    <location>
        <begin position="88"/>
        <end position="112"/>
    </location>
</feature>
<feature type="non-terminal residue" evidence="3">
    <location>
        <position position="227"/>
    </location>
</feature>
<organism evidence="3 4">
    <name type="scientific">Ambispora leptoticha</name>
    <dbReference type="NCBI Taxonomy" id="144679"/>
    <lineage>
        <taxon>Eukaryota</taxon>
        <taxon>Fungi</taxon>
        <taxon>Fungi incertae sedis</taxon>
        <taxon>Mucoromycota</taxon>
        <taxon>Glomeromycotina</taxon>
        <taxon>Glomeromycetes</taxon>
        <taxon>Archaeosporales</taxon>
        <taxon>Ambisporaceae</taxon>
        <taxon>Ambispora</taxon>
    </lineage>
</organism>
<dbReference type="AlphaFoldDB" id="A0A9N9G734"/>
<comment type="caution">
    <text evidence="3">The sequence shown here is derived from an EMBL/GenBank/DDBJ whole genome shotgun (WGS) entry which is preliminary data.</text>
</comment>
<keyword evidence="2" id="KW-0472">Membrane</keyword>
<evidence type="ECO:0000256" key="2">
    <source>
        <dbReference type="SAM" id="Phobius"/>
    </source>
</evidence>
<gene>
    <name evidence="3" type="ORF">ALEPTO_LOCUS7489</name>
</gene>
<feature type="compositionally biased region" description="Low complexity" evidence="1">
    <location>
        <begin position="13"/>
        <end position="66"/>
    </location>
</feature>
<reference evidence="3" key="1">
    <citation type="submission" date="2021-06" db="EMBL/GenBank/DDBJ databases">
        <authorList>
            <person name="Kallberg Y."/>
            <person name="Tangrot J."/>
            <person name="Rosling A."/>
        </authorList>
    </citation>
    <scope>NUCLEOTIDE SEQUENCE</scope>
    <source>
        <strain evidence="3">FL130A</strain>
    </source>
</reference>
<accession>A0A9N9G734</accession>
<dbReference type="OrthoDB" id="2372055at2759"/>
<keyword evidence="4" id="KW-1185">Reference proteome</keyword>